<dbReference type="InterPro" id="IPR036152">
    <property type="entry name" value="Asp/glu_Ase-like_sf"/>
</dbReference>
<feature type="domain" description="Asparaginase/glutaminase C-terminal" evidence="10">
    <location>
        <begin position="202"/>
        <end position="318"/>
    </location>
</feature>
<comment type="similarity">
    <text evidence="1">Belongs to the asparaginase 1 family.</text>
</comment>
<evidence type="ECO:0000256" key="3">
    <source>
        <dbReference type="ARBA" id="ARBA00022801"/>
    </source>
</evidence>
<reference evidence="11" key="2">
    <citation type="journal article" date="2021" name="PeerJ">
        <title>Extensive microbial diversity within the chicken gut microbiome revealed by metagenomics and culture.</title>
        <authorList>
            <person name="Gilroy R."/>
            <person name="Ravi A."/>
            <person name="Getino M."/>
            <person name="Pursley I."/>
            <person name="Horton D.L."/>
            <person name="Alikhan N.F."/>
            <person name="Baker D."/>
            <person name="Gharbi K."/>
            <person name="Hall N."/>
            <person name="Watson M."/>
            <person name="Adriaenssens E.M."/>
            <person name="Foster-Nyarko E."/>
            <person name="Jarju S."/>
            <person name="Secka A."/>
            <person name="Antonio M."/>
            <person name="Oren A."/>
            <person name="Chaudhuri R.R."/>
            <person name="La Ragione R."/>
            <person name="Hildebrand F."/>
            <person name="Pallen M.J."/>
        </authorList>
    </citation>
    <scope>NUCLEOTIDE SEQUENCE</scope>
    <source>
        <strain evidence="11">ChiW17-6978</strain>
    </source>
</reference>
<dbReference type="Gene3D" id="3.40.50.1170">
    <property type="entry name" value="L-asparaginase, N-terminal domain"/>
    <property type="match status" value="1"/>
</dbReference>
<dbReference type="EC" id="3.5.1.1" evidence="2"/>
<dbReference type="InterPro" id="IPR040919">
    <property type="entry name" value="Asparaginase_C"/>
</dbReference>
<evidence type="ECO:0000313" key="12">
    <source>
        <dbReference type="Proteomes" id="UP000886758"/>
    </source>
</evidence>
<dbReference type="PANTHER" id="PTHR11707">
    <property type="entry name" value="L-ASPARAGINASE"/>
    <property type="match status" value="1"/>
</dbReference>
<evidence type="ECO:0000256" key="6">
    <source>
        <dbReference type="PIRSR" id="PIRSR001220-2"/>
    </source>
</evidence>
<dbReference type="Gene3D" id="3.40.50.40">
    <property type="match status" value="1"/>
</dbReference>
<dbReference type="Pfam" id="PF00710">
    <property type="entry name" value="Asparaginase"/>
    <property type="match status" value="1"/>
</dbReference>
<feature type="active site" evidence="8">
    <location>
        <position position="83"/>
    </location>
</feature>
<dbReference type="PRINTS" id="PR00139">
    <property type="entry name" value="ASNGLNASE"/>
</dbReference>
<dbReference type="PROSITE" id="PS00144">
    <property type="entry name" value="ASN_GLN_ASE_1"/>
    <property type="match status" value="1"/>
</dbReference>
<comment type="caution">
    <text evidence="11">The sequence shown here is derived from an EMBL/GenBank/DDBJ whole genome shotgun (WGS) entry which is preliminary data.</text>
</comment>
<dbReference type="InterPro" id="IPR027475">
    <property type="entry name" value="Asparaginase/glutaminase_AS2"/>
</dbReference>
<dbReference type="Pfam" id="PF17763">
    <property type="entry name" value="Asparaginase_C"/>
    <property type="match status" value="1"/>
</dbReference>
<sequence length="329" mass="36052">MKHILILSTGGTISSVPSKNGLIPADKQIPLEKLLIEEDTIIHVESLLVLDSSNIQPEEWTLIAQTLFEKMKHYQGIIVTHGTDTMAYTASMMSFMIQNPAVPIVFTGSQLPLNHPLTDALDNLKAALAMAKSSYNGIFLAFDRKIMFASRAVKVRTSSFSAFESINLNPVGRICSSGLSIDAAMIRKTTLPPSLHCTIDTNVFLLKLTPATDPAIISLLIQSGIHGIVIEAYGAGGIPFQRRDFTKEIQQAILKNIPVVVTSQCLYERSNFNIYEVGTKVLKTGAIEALDMTTEAAVTKLMYALGKTKDLDHIKQIFYTPLANEISLK</sequence>
<comment type="catalytic activity">
    <reaction evidence="4">
        <text>L-asparagine + H2O = L-aspartate + NH4(+)</text>
        <dbReference type="Rhea" id="RHEA:21016"/>
        <dbReference type="ChEBI" id="CHEBI:15377"/>
        <dbReference type="ChEBI" id="CHEBI:28938"/>
        <dbReference type="ChEBI" id="CHEBI:29991"/>
        <dbReference type="ChEBI" id="CHEBI:58048"/>
        <dbReference type="EC" id="3.5.1.1"/>
    </reaction>
</comment>
<evidence type="ECO:0000259" key="9">
    <source>
        <dbReference type="Pfam" id="PF00710"/>
    </source>
</evidence>
<dbReference type="PANTHER" id="PTHR11707:SF28">
    <property type="entry name" value="60 KDA LYSOPHOSPHOLIPASE"/>
    <property type="match status" value="1"/>
</dbReference>
<name>A0A9D1GQC5_9MOLU</name>
<dbReference type="GO" id="GO:0004067">
    <property type="term" value="F:asparaginase activity"/>
    <property type="evidence" value="ECO:0007669"/>
    <property type="project" value="UniProtKB-UniRule"/>
</dbReference>
<evidence type="ECO:0000256" key="5">
    <source>
        <dbReference type="PIRSR" id="PIRSR001220-1"/>
    </source>
</evidence>
<evidence type="ECO:0000256" key="4">
    <source>
        <dbReference type="ARBA" id="ARBA00049366"/>
    </source>
</evidence>
<feature type="binding site" evidence="6">
    <location>
        <position position="52"/>
    </location>
    <ligand>
        <name>substrate</name>
    </ligand>
</feature>
<feature type="active site" description="O-isoaspartyl threonine intermediate" evidence="5">
    <location>
        <position position="12"/>
    </location>
</feature>
<organism evidence="11 12">
    <name type="scientific">Candidatus Pelethenecus faecipullorum</name>
    <dbReference type="NCBI Taxonomy" id="2840900"/>
    <lineage>
        <taxon>Bacteria</taxon>
        <taxon>Bacillati</taxon>
        <taxon>Mycoplasmatota</taxon>
        <taxon>Mollicutes</taxon>
        <taxon>Candidatus Pelethenecus</taxon>
    </lineage>
</organism>
<reference evidence="11" key="1">
    <citation type="submission" date="2020-10" db="EMBL/GenBank/DDBJ databases">
        <authorList>
            <person name="Gilroy R."/>
        </authorList>
    </citation>
    <scope>NUCLEOTIDE SEQUENCE</scope>
    <source>
        <strain evidence="11">ChiW17-6978</strain>
    </source>
</reference>
<dbReference type="PIRSF" id="PIRSF500176">
    <property type="entry name" value="L_ASNase"/>
    <property type="match status" value="1"/>
</dbReference>
<dbReference type="InterPro" id="IPR006033">
    <property type="entry name" value="AsnA_fam"/>
</dbReference>
<dbReference type="InterPro" id="IPR041725">
    <property type="entry name" value="L-asparaginase_I"/>
</dbReference>
<evidence type="ECO:0000256" key="1">
    <source>
        <dbReference type="ARBA" id="ARBA00010518"/>
    </source>
</evidence>
<feature type="active site" evidence="7">
    <location>
        <position position="12"/>
    </location>
</feature>
<dbReference type="EMBL" id="DVLF01000062">
    <property type="protein sequence ID" value="HIT49762.1"/>
    <property type="molecule type" value="Genomic_DNA"/>
</dbReference>
<evidence type="ECO:0000256" key="7">
    <source>
        <dbReference type="PROSITE-ProRule" id="PRU10099"/>
    </source>
</evidence>
<dbReference type="InterPro" id="IPR020827">
    <property type="entry name" value="Asparaginase/glutaminase_AS1"/>
</dbReference>
<feature type="binding site" evidence="6">
    <location>
        <begin position="83"/>
        <end position="84"/>
    </location>
    <ligand>
        <name>substrate</name>
    </ligand>
</feature>
<dbReference type="SMART" id="SM00870">
    <property type="entry name" value="Asparaginase"/>
    <property type="match status" value="1"/>
</dbReference>
<evidence type="ECO:0000313" key="11">
    <source>
        <dbReference type="EMBL" id="HIT49762.1"/>
    </source>
</evidence>
<dbReference type="InterPro" id="IPR027473">
    <property type="entry name" value="L-asparaginase_C"/>
</dbReference>
<gene>
    <name evidence="11" type="ORF">IAD46_01915</name>
</gene>
<dbReference type="InterPro" id="IPR006034">
    <property type="entry name" value="Asparaginase/glutaminase-like"/>
</dbReference>
<dbReference type="SUPFAM" id="SSF53774">
    <property type="entry name" value="Glutaminase/Asparaginase"/>
    <property type="match status" value="1"/>
</dbReference>
<dbReference type="PROSITE" id="PS51732">
    <property type="entry name" value="ASN_GLN_ASE_3"/>
    <property type="match status" value="1"/>
</dbReference>
<dbReference type="Proteomes" id="UP000886758">
    <property type="component" value="Unassembled WGS sequence"/>
</dbReference>
<dbReference type="NCBIfam" id="TIGR00519">
    <property type="entry name" value="asnASE_I"/>
    <property type="match status" value="1"/>
</dbReference>
<evidence type="ECO:0000259" key="10">
    <source>
        <dbReference type="Pfam" id="PF17763"/>
    </source>
</evidence>
<dbReference type="SFLD" id="SFLDS00057">
    <property type="entry name" value="Glutaminase/Asparaginase"/>
    <property type="match status" value="1"/>
</dbReference>
<dbReference type="GO" id="GO:0006520">
    <property type="term" value="P:amino acid metabolic process"/>
    <property type="evidence" value="ECO:0007669"/>
    <property type="project" value="InterPro"/>
</dbReference>
<keyword evidence="3" id="KW-0378">Hydrolase</keyword>
<dbReference type="InterPro" id="IPR027474">
    <property type="entry name" value="L-asparaginase_N"/>
</dbReference>
<feature type="domain" description="L-asparaginase N-terminal" evidence="9">
    <location>
        <begin position="3"/>
        <end position="180"/>
    </location>
</feature>
<dbReference type="InterPro" id="IPR037152">
    <property type="entry name" value="L-asparaginase_N_sf"/>
</dbReference>
<dbReference type="PROSITE" id="PS00917">
    <property type="entry name" value="ASN_GLN_ASE_2"/>
    <property type="match status" value="1"/>
</dbReference>
<dbReference type="AlphaFoldDB" id="A0A9D1GQC5"/>
<dbReference type="CDD" id="cd08963">
    <property type="entry name" value="L-asparaginase_I"/>
    <property type="match status" value="1"/>
</dbReference>
<accession>A0A9D1GQC5</accession>
<protein>
    <recommendedName>
        <fullName evidence="2">asparaginase</fullName>
        <ecNumber evidence="2">3.5.1.1</ecNumber>
    </recommendedName>
</protein>
<dbReference type="PIRSF" id="PIRSF001220">
    <property type="entry name" value="L-ASNase_gatD"/>
    <property type="match status" value="1"/>
</dbReference>
<proteinExistence type="inferred from homology"/>
<evidence type="ECO:0000256" key="2">
    <source>
        <dbReference type="ARBA" id="ARBA00012920"/>
    </source>
</evidence>
<evidence type="ECO:0000256" key="8">
    <source>
        <dbReference type="PROSITE-ProRule" id="PRU10100"/>
    </source>
</evidence>